<evidence type="ECO:0000313" key="1">
    <source>
        <dbReference type="EMBL" id="BBP87524.1"/>
    </source>
</evidence>
<organism evidence="1 2">
    <name type="scientific">Bacillus safensis</name>
    <dbReference type="NCBI Taxonomy" id="561879"/>
    <lineage>
        <taxon>Bacteria</taxon>
        <taxon>Bacillati</taxon>
        <taxon>Bacillota</taxon>
        <taxon>Bacilli</taxon>
        <taxon>Bacillales</taxon>
        <taxon>Bacillaceae</taxon>
        <taxon>Bacillus</taxon>
    </lineage>
</organism>
<name>A0A5S9M5T6_BACIA</name>
<dbReference type="EMBL" id="AP021906">
    <property type="protein sequence ID" value="BBP87524.1"/>
    <property type="molecule type" value="Genomic_DNA"/>
</dbReference>
<gene>
    <name evidence="1" type="ORF">BsIDN1_11420</name>
</gene>
<sequence length="54" mass="6420">MKITLQTGEKGKRIARISQTINDISFSPDHKKLIYTEVKVRKEKKKYPRLRCLM</sequence>
<protein>
    <recommendedName>
        <fullName evidence="3">Dipeptidylpeptidase IV N-terminal domain-containing protein</fullName>
    </recommendedName>
</protein>
<evidence type="ECO:0000313" key="2">
    <source>
        <dbReference type="Proteomes" id="UP000464658"/>
    </source>
</evidence>
<evidence type="ECO:0008006" key="3">
    <source>
        <dbReference type="Google" id="ProtNLM"/>
    </source>
</evidence>
<accession>A0A5S9M5T6</accession>
<dbReference type="AlphaFoldDB" id="A0A5S9M5T6"/>
<reference evidence="1 2" key="1">
    <citation type="submission" date="2019-12" db="EMBL/GenBank/DDBJ databases">
        <title>Full genome sequence of a Bacillus safensis strain isolated from commercially available natto in Indonesia.</title>
        <authorList>
            <person name="Yoshida M."/>
            <person name="Uomi M."/>
            <person name="Waturangi D."/>
            <person name="Ekaputri J.J."/>
            <person name="Setiamarga D.H.E."/>
        </authorList>
    </citation>
    <scope>NUCLEOTIDE SEQUENCE [LARGE SCALE GENOMIC DNA]</scope>
    <source>
        <strain evidence="1 2">IDN1</strain>
    </source>
</reference>
<proteinExistence type="predicted"/>
<dbReference type="Proteomes" id="UP000464658">
    <property type="component" value="Chromosome"/>
</dbReference>